<keyword evidence="3" id="KW-1185">Reference proteome</keyword>
<dbReference type="Proteomes" id="UP000647172">
    <property type="component" value="Unassembled WGS sequence"/>
</dbReference>
<name>A0A919JIK6_9ACTN</name>
<protein>
    <submittedName>
        <fullName evidence="2">Uncharacterized protein</fullName>
    </submittedName>
</protein>
<reference evidence="2" key="1">
    <citation type="submission" date="2021-01" db="EMBL/GenBank/DDBJ databases">
        <title>Whole genome shotgun sequence of Actinoplanes nipponensis NBRC 14063.</title>
        <authorList>
            <person name="Komaki H."/>
            <person name="Tamura T."/>
        </authorList>
    </citation>
    <scope>NUCLEOTIDE SEQUENCE</scope>
    <source>
        <strain evidence="2">NBRC 14063</strain>
    </source>
</reference>
<organism evidence="2 3">
    <name type="scientific">Actinoplanes nipponensis</name>
    <dbReference type="NCBI Taxonomy" id="135950"/>
    <lineage>
        <taxon>Bacteria</taxon>
        <taxon>Bacillati</taxon>
        <taxon>Actinomycetota</taxon>
        <taxon>Actinomycetes</taxon>
        <taxon>Micromonosporales</taxon>
        <taxon>Micromonosporaceae</taxon>
        <taxon>Actinoplanes</taxon>
    </lineage>
</organism>
<dbReference type="AlphaFoldDB" id="A0A919JIK6"/>
<comment type="caution">
    <text evidence="2">The sequence shown here is derived from an EMBL/GenBank/DDBJ whole genome shotgun (WGS) entry which is preliminary data.</text>
</comment>
<sequence>MISGAEPRIGWSVGTPGKSHDQLPERRTFARPPQTTATDNGTQRAGGKASDAFPPEPLRPTKVWASEDVSPNPRPSEQGPGPIPTETKAKAKVERSGITPTRTEP</sequence>
<gene>
    <name evidence="2" type="ORF">Ani05nite_33010</name>
</gene>
<proteinExistence type="predicted"/>
<evidence type="ECO:0000313" key="3">
    <source>
        <dbReference type="Proteomes" id="UP000647172"/>
    </source>
</evidence>
<dbReference type="EMBL" id="BOMQ01000038">
    <property type="protein sequence ID" value="GIE49767.1"/>
    <property type="molecule type" value="Genomic_DNA"/>
</dbReference>
<feature type="compositionally biased region" description="Polar residues" evidence="1">
    <location>
        <begin position="33"/>
        <end position="43"/>
    </location>
</feature>
<evidence type="ECO:0000256" key="1">
    <source>
        <dbReference type="SAM" id="MobiDB-lite"/>
    </source>
</evidence>
<accession>A0A919JIK6</accession>
<evidence type="ECO:0000313" key="2">
    <source>
        <dbReference type="EMBL" id="GIE49767.1"/>
    </source>
</evidence>
<feature type="region of interest" description="Disordered" evidence="1">
    <location>
        <begin position="1"/>
        <end position="105"/>
    </location>
</feature>
<feature type="compositionally biased region" description="Basic and acidic residues" evidence="1">
    <location>
        <begin position="18"/>
        <end position="28"/>
    </location>
</feature>